<organism evidence="2 3">
    <name type="scientific">Euplotes crassus</name>
    <dbReference type="NCBI Taxonomy" id="5936"/>
    <lineage>
        <taxon>Eukaryota</taxon>
        <taxon>Sar</taxon>
        <taxon>Alveolata</taxon>
        <taxon>Ciliophora</taxon>
        <taxon>Intramacronucleata</taxon>
        <taxon>Spirotrichea</taxon>
        <taxon>Hypotrichia</taxon>
        <taxon>Euplotida</taxon>
        <taxon>Euplotidae</taxon>
        <taxon>Moneuplotes</taxon>
    </lineage>
</organism>
<proteinExistence type="predicted"/>
<gene>
    <name evidence="2" type="ORF">ECRASSUSDP1_LOCUS14671</name>
</gene>
<accession>A0AAD1XIC8</accession>
<sequence>MNRRKKLIKEENKRDKEDTCERYEQFIRRKDGLECRSEQGVKPYSGYGVVKNVGKAKYNAPIVERKPSGAVTGDFFSDSSMDLKKRMEMGARVKAMAKFRQQNYSDLSLTFKSIELPSISETKCTYSVEKSQQNGERNLASQGFLDFSDILAETNYLKKSTSTANFTPMVIKEKDIDFVQSTPIAKKGAKWLNADIKDLKYSPTNFNSKSKFYCPSPLKLPEIKSKPQSKGVKKNPNLGPKKPMRRTFSSRTINNPSQGILSIMGKCDSLLDEKSQ</sequence>
<feature type="region of interest" description="Disordered" evidence="1">
    <location>
        <begin position="224"/>
        <end position="255"/>
    </location>
</feature>
<name>A0AAD1XIC8_EUPCR</name>
<evidence type="ECO:0000256" key="1">
    <source>
        <dbReference type="SAM" id="MobiDB-lite"/>
    </source>
</evidence>
<comment type="caution">
    <text evidence="2">The sequence shown here is derived from an EMBL/GenBank/DDBJ whole genome shotgun (WGS) entry which is preliminary data.</text>
</comment>
<evidence type="ECO:0000313" key="3">
    <source>
        <dbReference type="Proteomes" id="UP001295684"/>
    </source>
</evidence>
<keyword evidence="3" id="KW-1185">Reference proteome</keyword>
<evidence type="ECO:0000313" key="2">
    <source>
        <dbReference type="EMBL" id="CAI2373329.1"/>
    </source>
</evidence>
<reference evidence="2" key="1">
    <citation type="submission" date="2023-07" db="EMBL/GenBank/DDBJ databases">
        <authorList>
            <consortium name="AG Swart"/>
            <person name="Singh M."/>
            <person name="Singh A."/>
            <person name="Seah K."/>
            <person name="Emmerich C."/>
        </authorList>
    </citation>
    <scope>NUCLEOTIDE SEQUENCE</scope>
    <source>
        <strain evidence="2">DP1</strain>
    </source>
</reference>
<dbReference type="Proteomes" id="UP001295684">
    <property type="component" value="Unassembled WGS sequence"/>
</dbReference>
<dbReference type="AlphaFoldDB" id="A0AAD1XIC8"/>
<protein>
    <submittedName>
        <fullName evidence="2">Uncharacterized protein</fullName>
    </submittedName>
</protein>
<dbReference type="EMBL" id="CAMPGE010014672">
    <property type="protein sequence ID" value="CAI2373329.1"/>
    <property type="molecule type" value="Genomic_DNA"/>
</dbReference>